<comment type="caution">
    <text evidence="2">The sequence shown here is derived from an EMBL/GenBank/DDBJ whole genome shotgun (WGS) entry which is preliminary data.</text>
</comment>
<dbReference type="EMBL" id="JABWDY010040769">
    <property type="protein sequence ID" value="KAF5177899.1"/>
    <property type="molecule type" value="Genomic_DNA"/>
</dbReference>
<feature type="region of interest" description="Disordered" evidence="1">
    <location>
        <begin position="29"/>
        <end position="56"/>
    </location>
</feature>
<accession>A0A7J6UZ39</accession>
<keyword evidence="3" id="KW-1185">Reference proteome</keyword>
<dbReference type="AlphaFoldDB" id="A0A7J6UZ39"/>
<reference evidence="2 3" key="1">
    <citation type="submission" date="2020-06" db="EMBL/GenBank/DDBJ databases">
        <title>Transcriptomic and genomic resources for Thalictrum thalictroides and T. hernandezii: Facilitating candidate gene discovery in an emerging model plant lineage.</title>
        <authorList>
            <person name="Arias T."/>
            <person name="Riano-Pachon D.M."/>
            <person name="Di Stilio V.S."/>
        </authorList>
    </citation>
    <scope>NUCLEOTIDE SEQUENCE [LARGE SCALE GENOMIC DNA]</scope>
    <source>
        <strain evidence="3">cv. WT478/WT964</strain>
        <tissue evidence="2">Leaves</tissue>
    </source>
</reference>
<organism evidence="2 3">
    <name type="scientific">Thalictrum thalictroides</name>
    <name type="common">Rue-anemone</name>
    <name type="synonym">Anemone thalictroides</name>
    <dbReference type="NCBI Taxonomy" id="46969"/>
    <lineage>
        <taxon>Eukaryota</taxon>
        <taxon>Viridiplantae</taxon>
        <taxon>Streptophyta</taxon>
        <taxon>Embryophyta</taxon>
        <taxon>Tracheophyta</taxon>
        <taxon>Spermatophyta</taxon>
        <taxon>Magnoliopsida</taxon>
        <taxon>Ranunculales</taxon>
        <taxon>Ranunculaceae</taxon>
        <taxon>Thalictroideae</taxon>
        <taxon>Thalictrum</taxon>
    </lineage>
</organism>
<name>A0A7J6UZ39_THATH</name>
<feature type="compositionally biased region" description="Low complexity" evidence="1">
    <location>
        <begin position="43"/>
        <end position="54"/>
    </location>
</feature>
<sequence>MDYNTSGRAPDKELWLRTTNCSLVRFENKFSGNDHDKGFNPRSSSTKADSSPSSAGIGADRLLLERFYFWRLVRLPITEGIEPDK</sequence>
<evidence type="ECO:0000313" key="2">
    <source>
        <dbReference type="EMBL" id="KAF5177899.1"/>
    </source>
</evidence>
<proteinExistence type="predicted"/>
<dbReference type="Proteomes" id="UP000554482">
    <property type="component" value="Unassembled WGS sequence"/>
</dbReference>
<evidence type="ECO:0000256" key="1">
    <source>
        <dbReference type="SAM" id="MobiDB-lite"/>
    </source>
</evidence>
<feature type="compositionally biased region" description="Basic and acidic residues" evidence="1">
    <location>
        <begin position="29"/>
        <end position="39"/>
    </location>
</feature>
<evidence type="ECO:0000313" key="3">
    <source>
        <dbReference type="Proteomes" id="UP000554482"/>
    </source>
</evidence>
<gene>
    <name evidence="2" type="ORF">FRX31_032515</name>
</gene>
<protein>
    <submittedName>
        <fullName evidence="2">Uncharacterized protein</fullName>
    </submittedName>
</protein>